<evidence type="ECO:0000256" key="6">
    <source>
        <dbReference type="ARBA" id="ARBA00023125"/>
    </source>
</evidence>
<dbReference type="GO" id="GO:1990837">
    <property type="term" value="F:sequence-specific double-stranded DNA binding"/>
    <property type="evidence" value="ECO:0007669"/>
    <property type="project" value="TreeGrafter"/>
</dbReference>
<organism evidence="16 17">
    <name type="scientific">Artemia franciscana</name>
    <name type="common">Brine shrimp</name>
    <name type="synonym">Artemia sanfranciscana</name>
    <dbReference type="NCBI Taxonomy" id="6661"/>
    <lineage>
        <taxon>Eukaryota</taxon>
        <taxon>Metazoa</taxon>
        <taxon>Ecdysozoa</taxon>
        <taxon>Arthropoda</taxon>
        <taxon>Crustacea</taxon>
        <taxon>Branchiopoda</taxon>
        <taxon>Anostraca</taxon>
        <taxon>Artemiidae</taxon>
        <taxon>Artemia</taxon>
    </lineage>
</organism>
<dbReference type="InterPro" id="IPR001356">
    <property type="entry name" value="HD"/>
</dbReference>
<feature type="compositionally biased region" description="Basic and acidic residues" evidence="14">
    <location>
        <begin position="132"/>
        <end position="143"/>
    </location>
</feature>
<comment type="subcellular location">
    <subcellularLocation>
        <location evidence="1 12 13">Nucleus</location>
    </subcellularLocation>
</comment>
<feature type="compositionally biased region" description="Basic residues" evidence="14">
    <location>
        <begin position="219"/>
        <end position="230"/>
    </location>
</feature>
<evidence type="ECO:0000256" key="12">
    <source>
        <dbReference type="PROSITE-ProRule" id="PRU00108"/>
    </source>
</evidence>
<feature type="region of interest" description="Disordered" evidence="14">
    <location>
        <begin position="118"/>
        <end position="169"/>
    </location>
</feature>
<proteinExistence type="inferred from homology"/>
<evidence type="ECO:0000256" key="10">
    <source>
        <dbReference type="ARBA" id="ARBA00038351"/>
    </source>
</evidence>
<evidence type="ECO:0000259" key="15">
    <source>
        <dbReference type="PROSITE" id="PS50071"/>
    </source>
</evidence>
<keyword evidence="4" id="KW-0524">Neurogenesis</keyword>
<dbReference type="PROSITE" id="PS50071">
    <property type="entry name" value="HOMEOBOX_2"/>
    <property type="match status" value="1"/>
</dbReference>
<feature type="region of interest" description="Disordered" evidence="14">
    <location>
        <begin position="219"/>
        <end position="258"/>
    </location>
</feature>
<dbReference type="PANTHER" id="PTHR46799">
    <property type="entry name" value="HOMEOBOX PROTEIN UNC-4 HOMOLOG"/>
    <property type="match status" value="1"/>
</dbReference>
<keyword evidence="17" id="KW-1185">Reference proteome</keyword>
<dbReference type="GO" id="GO:0030154">
    <property type="term" value="P:cell differentiation"/>
    <property type="evidence" value="ECO:0007669"/>
    <property type="project" value="UniProtKB-KW"/>
</dbReference>
<evidence type="ECO:0000256" key="8">
    <source>
        <dbReference type="ARBA" id="ARBA00023163"/>
    </source>
</evidence>
<dbReference type="GO" id="GO:0005634">
    <property type="term" value="C:nucleus"/>
    <property type="evidence" value="ECO:0007669"/>
    <property type="project" value="UniProtKB-SubCell"/>
</dbReference>
<dbReference type="SMART" id="SM00389">
    <property type="entry name" value="HOX"/>
    <property type="match status" value="1"/>
</dbReference>
<keyword evidence="8" id="KW-0804">Transcription</keyword>
<evidence type="ECO:0000256" key="11">
    <source>
        <dbReference type="ARBA" id="ARBA00069290"/>
    </source>
</evidence>
<keyword evidence="5" id="KW-0805">Transcription regulation</keyword>
<dbReference type="Pfam" id="PF00046">
    <property type="entry name" value="Homeodomain"/>
    <property type="match status" value="1"/>
</dbReference>
<reference evidence="16" key="1">
    <citation type="submission" date="2023-07" db="EMBL/GenBank/DDBJ databases">
        <title>Chromosome-level genome assembly of Artemia franciscana.</title>
        <authorList>
            <person name="Jo E."/>
        </authorList>
    </citation>
    <scope>NUCLEOTIDE SEQUENCE</scope>
    <source>
        <tissue evidence="16">Whole body</tissue>
    </source>
</reference>
<keyword evidence="9 12" id="KW-0539">Nucleus</keyword>
<evidence type="ECO:0000256" key="1">
    <source>
        <dbReference type="ARBA" id="ARBA00004123"/>
    </source>
</evidence>
<dbReference type="FunFam" id="1.10.10.60:FF:000057">
    <property type="entry name" value="Short stature homeobox 2"/>
    <property type="match status" value="1"/>
</dbReference>
<dbReference type="GO" id="GO:0000981">
    <property type="term" value="F:DNA-binding transcription factor activity, RNA polymerase II-specific"/>
    <property type="evidence" value="ECO:0007669"/>
    <property type="project" value="InterPro"/>
</dbReference>
<keyword evidence="6 12" id="KW-0238">DNA-binding</keyword>
<evidence type="ECO:0000256" key="2">
    <source>
        <dbReference type="ARBA" id="ARBA00022473"/>
    </source>
</evidence>
<evidence type="ECO:0000256" key="3">
    <source>
        <dbReference type="ARBA" id="ARBA00022782"/>
    </source>
</evidence>
<dbReference type="GO" id="GO:0007399">
    <property type="term" value="P:nervous system development"/>
    <property type="evidence" value="ECO:0007669"/>
    <property type="project" value="UniProtKB-KW"/>
</dbReference>
<dbReference type="InterPro" id="IPR009057">
    <property type="entry name" value="Homeodomain-like_sf"/>
</dbReference>
<accession>A0AA88KZ97</accession>
<dbReference type="Gene3D" id="1.10.10.60">
    <property type="entry name" value="Homeodomain-like"/>
    <property type="match status" value="1"/>
</dbReference>
<dbReference type="SUPFAM" id="SSF46689">
    <property type="entry name" value="Homeodomain-like"/>
    <property type="match status" value="1"/>
</dbReference>
<evidence type="ECO:0000313" key="16">
    <source>
        <dbReference type="EMBL" id="KAK2710367.1"/>
    </source>
</evidence>
<sequence length="358" mass="40615">MEQHFQQSVQDNYAVMLAKQQDMLKSFHEDRLTLPPFHQALRLPFQAFPFANLPQLQNPLFHQQKLLHTSAIVNSPASIWALNFYRTQQAALSEIKARMPTAPLPVFPGFGFQKYCDTPGLSTSPPPSPSRTGHDGDGSDIKTSKIGRKSVRKSNSDGEDSNGKRRRSRTNFSAWQLEELERAFSSSHYPDVFMREALALRLDLKESRVAVWFQNRRAKWRKKEHTKKGPGRPAHNAHPQTCSGDPIPPDELERKEKDRRERKLLKGLEKQQKKLAAKGIHVDIATLRSEYELRTRDGNGVEFDDRALSSASDFADNLSFDKISSGARSEEAKTENETKNEKKSTSFSIESLLSANAR</sequence>
<gene>
    <name evidence="16" type="ORF">QYM36_013873</name>
</gene>
<protein>
    <recommendedName>
        <fullName evidence="11">Homeobox protein unc-4</fullName>
    </recommendedName>
</protein>
<evidence type="ECO:0000256" key="5">
    <source>
        <dbReference type="ARBA" id="ARBA00023015"/>
    </source>
</evidence>
<evidence type="ECO:0000256" key="9">
    <source>
        <dbReference type="ARBA" id="ARBA00023242"/>
    </source>
</evidence>
<feature type="region of interest" description="Disordered" evidence="14">
    <location>
        <begin position="324"/>
        <end position="358"/>
    </location>
</feature>
<comment type="caution">
    <text evidence="16">The sequence shown here is derived from an EMBL/GenBank/DDBJ whole genome shotgun (WGS) entry which is preliminary data.</text>
</comment>
<dbReference type="AlphaFoldDB" id="A0AA88KZ97"/>
<evidence type="ECO:0000313" key="17">
    <source>
        <dbReference type="Proteomes" id="UP001187531"/>
    </source>
</evidence>
<dbReference type="Proteomes" id="UP001187531">
    <property type="component" value="Unassembled WGS sequence"/>
</dbReference>
<name>A0AA88KZ97_ARTSF</name>
<evidence type="ECO:0000256" key="14">
    <source>
        <dbReference type="SAM" id="MobiDB-lite"/>
    </source>
</evidence>
<feature type="DNA-binding region" description="Homeobox" evidence="12">
    <location>
        <begin position="165"/>
        <end position="224"/>
    </location>
</feature>
<feature type="compositionally biased region" description="Polar residues" evidence="14">
    <location>
        <begin position="347"/>
        <end position="358"/>
    </location>
</feature>
<dbReference type="PROSITE" id="PS00027">
    <property type="entry name" value="HOMEOBOX_1"/>
    <property type="match status" value="1"/>
</dbReference>
<dbReference type="CDD" id="cd00086">
    <property type="entry name" value="homeodomain"/>
    <property type="match status" value="1"/>
</dbReference>
<keyword evidence="7 12" id="KW-0371">Homeobox</keyword>
<keyword evidence="3" id="KW-0221">Differentiation</keyword>
<dbReference type="PANTHER" id="PTHR46799:SF1">
    <property type="entry name" value="HOMEOBOX PROTEIN UNC-4 HOMOLOG"/>
    <property type="match status" value="1"/>
</dbReference>
<evidence type="ECO:0000256" key="13">
    <source>
        <dbReference type="RuleBase" id="RU000682"/>
    </source>
</evidence>
<dbReference type="InterPro" id="IPR017970">
    <property type="entry name" value="Homeobox_CS"/>
</dbReference>
<dbReference type="EMBL" id="JAVRJZ010000017">
    <property type="protein sequence ID" value="KAK2710367.1"/>
    <property type="molecule type" value="Genomic_DNA"/>
</dbReference>
<evidence type="ECO:0000256" key="7">
    <source>
        <dbReference type="ARBA" id="ARBA00023155"/>
    </source>
</evidence>
<keyword evidence="2" id="KW-0217">Developmental protein</keyword>
<comment type="similarity">
    <text evidence="10">Belongs to the paired homeobox family. Unc-4 subfamily.</text>
</comment>
<feature type="compositionally biased region" description="Basic and acidic residues" evidence="14">
    <location>
        <begin position="328"/>
        <end position="344"/>
    </location>
</feature>
<feature type="domain" description="Homeobox" evidence="15">
    <location>
        <begin position="163"/>
        <end position="223"/>
    </location>
</feature>
<evidence type="ECO:0000256" key="4">
    <source>
        <dbReference type="ARBA" id="ARBA00022902"/>
    </source>
</evidence>